<dbReference type="PROSITE" id="PS51471">
    <property type="entry name" value="FE2OG_OXY"/>
    <property type="match status" value="1"/>
</dbReference>
<dbReference type="InterPro" id="IPR006620">
    <property type="entry name" value="Pro_4_hyd_alph"/>
</dbReference>
<evidence type="ECO:0000259" key="8">
    <source>
        <dbReference type="PROSITE" id="PS51471"/>
    </source>
</evidence>
<dbReference type="GO" id="GO:0005506">
    <property type="term" value="F:iron ion binding"/>
    <property type="evidence" value="ECO:0007669"/>
    <property type="project" value="UniProtKB-UniRule"/>
</dbReference>
<dbReference type="GO" id="GO:0031418">
    <property type="term" value="F:L-ascorbic acid binding"/>
    <property type="evidence" value="ECO:0007669"/>
    <property type="project" value="UniProtKB-KW"/>
</dbReference>
<reference evidence="9 10" key="1">
    <citation type="submission" date="2018-09" db="EMBL/GenBank/DDBJ databases">
        <title>The draft genome of Acinetobacter spp. strains.</title>
        <authorList>
            <person name="Qin J."/>
            <person name="Feng Y."/>
            <person name="Zong Z."/>
        </authorList>
    </citation>
    <scope>NUCLEOTIDE SEQUENCE [LARGE SCALE GENOMIC DNA]</scope>
    <source>
        <strain evidence="9 10">WCHAc060002</strain>
    </source>
</reference>
<comment type="cofactor">
    <cofactor evidence="1 7">
        <name>L-ascorbate</name>
        <dbReference type="ChEBI" id="CHEBI:38290"/>
    </cofactor>
</comment>
<dbReference type="SMART" id="SM00702">
    <property type="entry name" value="P4Hc"/>
    <property type="match status" value="1"/>
</dbReference>
<dbReference type="InterPro" id="IPR041097">
    <property type="entry name" value="PKHD_C"/>
</dbReference>
<dbReference type="InterPro" id="IPR005123">
    <property type="entry name" value="Oxoglu/Fe-dep_dioxygenase_dom"/>
</dbReference>
<dbReference type="GO" id="GO:0006974">
    <property type="term" value="P:DNA damage response"/>
    <property type="evidence" value="ECO:0007669"/>
    <property type="project" value="TreeGrafter"/>
</dbReference>
<feature type="binding site" evidence="7">
    <location>
        <position position="97"/>
    </location>
    <ligand>
        <name>Fe cation</name>
        <dbReference type="ChEBI" id="CHEBI:24875"/>
    </ligand>
</feature>
<evidence type="ECO:0000313" key="9">
    <source>
        <dbReference type="EMBL" id="RKG53999.1"/>
    </source>
</evidence>
<comment type="cofactor">
    <cofactor evidence="7">
        <name>Fe(2+)</name>
        <dbReference type="ChEBI" id="CHEBI:29033"/>
    </cofactor>
    <text evidence="7">Binds 1 Fe(2+) ion per subunit.</text>
</comment>
<feature type="binding site" evidence="7">
    <location>
        <position position="170"/>
    </location>
    <ligand>
        <name>2-oxoglutarate</name>
        <dbReference type="ChEBI" id="CHEBI:16810"/>
    </ligand>
</feature>
<dbReference type="Gene3D" id="4.10.860.20">
    <property type="entry name" value="Rabenosyn, Rab binding domain"/>
    <property type="match status" value="1"/>
</dbReference>
<dbReference type="NCBIfam" id="NF003975">
    <property type="entry name" value="PRK05467.1-4"/>
    <property type="match status" value="1"/>
</dbReference>
<keyword evidence="2 7" id="KW-0479">Metal-binding</keyword>
<organism evidence="9 10">
    <name type="scientific">Acinetobacter cumulans</name>
    <dbReference type="NCBI Taxonomy" id="2136182"/>
    <lineage>
        <taxon>Bacteria</taxon>
        <taxon>Pseudomonadati</taxon>
        <taxon>Pseudomonadota</taxon>
        <taxon>Gammaproteobacteria</taxon>
        <taxon>Moraxellales</taxon>
        <taxon>Moraxellaceae</taxon>
        <taxon>Acinetobacter</taxon>
    </lineage>
</organism>
<evidence type="ECO:0000256" key="6">
    <source>
        <dbReference type="ARBA" id="ARBA00023004"/>
    </source>
</evidence>
<evidence type="ECO:0000256" key="7">
    <source>
        <dbReference type="HAMAP-Rule" id="MF_00657"/>
    </source>
</evidence>
<keyword evidence="5 7" id="KW-0560">Oxidoreductase</keyword>
<feature type="binding site" evidence="7">
    <location>
        <position position="160"/>
    </location>
    <ligand>
        <name>Fe cation</name>
        <dbReference type="ChEBI" id="CHEBI:24875"/>
    </ligand>
</feature>
<dbReference type="Proteomes" id="UP000281084">
    <property type="component" value="Unassembled WGS sequence"/>
</dbReference>
<dbReference type="AlphaFoldDB" id="A0A3A8G612"/>
<evidence type="ECO:0000256" key="5">
    <source>
        <dbReference type="ARBA" id="ARBA00023002"/>
    </source>
</evidence>
<proteinExistence type="inferred from homology"/>
<dbReference type="Pfam" id="PF18331">
    <property type="entry name" value="PKHD_C"/>
    <property type="match status" value="1"/>
</dbReference>
<dbReference type="InterPro" id="IPR023550">
    <property type="entry name" value="PKHD_hydroxylase"/>
</dbReference>
<dbReference type="InterPro" id="IPR044862">
    <property type="entry name" value="Pro_4_hyd_alph_FE2OG_OXY"/>
</dbReference>
<sequence length="227" mass="25776">MLLHVPNVLSKAQVQSIRQAMAEDNQWVSGKKTAGGQAQLIKDNLQINTSSELYQELSTFVQQHIQSSLLVQSFALPKDILPPMFNRYENSGHYGNHVDNAVHFYAEKNKSVRTDVSMTVFLSEPDEYEGGELIIEDTYGAHEVKLDAGDAIVYPATSLHRVEPVTQGARIAAFTWLQSMVKDDWQRAMLFNLDMTIIQLRQKLGDCEETVQLTSHYHNLIRQWAEL</sequence>
<keyword evidence="4 7" id="KW-0223">Dioxygenase</keyword>
<evidence type="ECO:0000313" key="10">
    <source>
        <dbReference type="Proteomes" id="UP000281084"/>
    </source>
</evidence>
<dbReference type="PANTHER" id="PTHR41536:SF1">
    <property type="entry name" value="PKHD-TYPE HYDROXYLASE YBIX"/>
    <property type="match status" value="1"/>
</dbReference>
<dbReference type="SUPFAM" id="SSF51197">
    <property type="entry name" value="Clavaminate synthase-like"/>
    <property type="match status" value="1"/>
</dbReference>
<name>A0A3A8G612_9GAMM</name>
<dbReference type="EMBL" id="RAXZ01000005">
    <property type="protein sequence ID" value="RKG53999.1"/>
    <property type="molecule type" value="Genomic_DNA"/>
</dbReference>
<evidence type="ECO:0000256" key="2">
    <source>
        <dbReference type="ARBA" id="ARBA00022723"/>
    </source>
</evidence>
<dbReference type="GO" id="GO:0006879">
    <property type="term" value="P:intracellular iron ion homeostasis"/>
    <property type="evidence" value="ECO:0007669"/>
    <property type="project" value="TreeGrafter"/>
</dbReference>
<protein>
    <submittedName>
        <fullName evidence="9">Fe2+-dependent dioxygenase</fullName>
    </submittedName>
</protein>
<comment type="caution">
    <text evidence="9">The sequence shown here is derived from an EMBL/GenBank/DDBJ whole genome shotgun (WGS) entry which is preliminary data.</text>
</comment>
<keyword evidence="3 7" id="KW-0847">Vitamin C</keyword>
<dbReference type="GO" id="GO:0016706">
    <property type="term" value="F:2-oxoglutarate-dependent dioxygenase activity"/>
    <property type="evidence" value="ECO:0007669"/>
    <property type="project" value="UniProtKB-UniRule"/>
</dbReference>
<dbReference type="HAMAP" id="MF_00657">
    <property type="entry name" value="Hydroxyl_YbiX"/>
    <property type="match status" value="1"/>
</dbReference>
<evidence type="ECO:0000256" key="3">
    <source>
        <dbReference type="ARBA" id="ARBA00022896"/>
    </source>
</evidence>
<accession>A0A3A8G612</accession>
<dbReference type="PANTHER" id="PTHR41536">
    <property type="entry name" value="PKHD-TYPE HYDROXYLASE YBIX"/>
    <property type="match status" value="1"/>
</dbReference>
<dbReference type="NCBIfam" id="NF003974">
    <property type="entry name" value="PRK05467.1-3"/>
    <property type="match status" value="1"/>
</dbReference>
<feature type="binding site" evidence="7">
    <location>
        <position position="99"/>
    </location>
    <ligand>
        <name>Fe cation</name>
        <dbReference type="ChEBI" id="CHEBI:24875"/>
    </ligand>
</feature>
<evidence type="ECO:0000256" key="1">
    <source>
        <dbReference type="ARBA" id="ARBA00001961"/>
    </source>
</evidence>
<gene>
    <name evidence="9" type="ORF">D7V64_06205</name>
</gene>
<dbReference type="Pfam" id="PF13640">
    <property type="entry name" value="2OG-FeII_Oxy_3"/>
    <property type="match status" value="1"/>
</dbReference>
<feature type="domain" description="Fe2OG dioxygenase" evidence="8">
    <location>
        <begin position="79"/>
        <end position="179"/>
    </location>
</feature>
<evidence type="ECO:0000256" key="4">
    <source>
        <dbReference type="ARBA" id="ARBA00022964"/>
    </source>
</evidence>
<keyword evidence="6 7" id="KW-0408">Iron</keyword>
<dbReference type="Gene3D" id="2.60.120.620">
    <property type="entry name" value="q2cbj1_9rhob like domain"/>
    <property type="match status" value="1"/>
</dbReference>
<dbReference type="RefSeq" id="WP_117006790.1">
    <property type="nucleotide sequence ID" value="NZ_RAXZ01000005.1"/>
</dbReference>